<name>A0A0C2FR52_9BILA</name>
<protein>
    <submittedName>
        <fullName evidence="1">Uncharacterized protein</fullName>
    </submittedName>
</protein>
<dbReference type="Proteomes" id="UP000054047">
    <property type="component" value="Unassembled WGS sequence"/>
</dbReference>
<evidence type="ECO:0000313" key="1">
    <source>
        <dbReference type="EMBL" id="KIH51055.1"/>
    </source>
</evidence>
<dbReference type="OrthoDB" id="10013439at2759"/>
<accession>A0A0C2FR52</accession>
<dbReference type="EMBL" id="KN747793">
    <property type="protein sequence ID" value="KIH51055.1"/>
    <property type="molecule type" value="Genomic_DNA"/>
</dbReference>
<gene>
    <name evidence="1" type="ORF">ANCDUO_18862</name>
</gene>
<proteinExistence type="predicted"/>
<keyword evidence="2" id="KW-1185">Reference proteome</keyword>
<organism evidence="1 2">
    <name type="scientific">Ancylostoma duodenale</name>
    <dbReference type="NCBI Taxonomy" id="51022"/>
    <lineage>
        <taxon>Eukaryota</taxon>
        <taxon>Metazoa</taxon>
        <taxon>Ecdysozoa</taxon>
        <taxon>Nematoda</taxon>
        <taxon>Chromadorea</taxon>
        <taxon>Rhabditida</taxon>
        <taxon>Rhabditina</taxon>
        <taxon>Rhabditomorpha</taxon>
        <taxon>Strongyloidea</taxon>
        <taxon>Ancylostomatidae</taxon>
        <taxon>Ancylostomatinae</taxon>
        <taxon>Ancylostoma</taxon>
    </lineage>
</organism>
<sequence length="77" mass="8782">MEYRVVLVYGCYSRYVDISVNKKELTIGDLIGDIDGELQIRLVPVCPVVGWMLGAYINRRPLKSPKKLKRAAKKKSE</sequence>
<reference evidence="1 2" key="1">
    <citation type="submission" date="2013-12" db="EMBL/GenBank/DDBJ databases">
        <title>Draft genome of the parsitic nematode Ancylostoma duodenale.</title>
        <authorList>
            <person name="Mitreva M."/>
        </authorList>
    </citation>
    <scope>NUCLEOTIDE SEQUENCE [LARGE SCALE GENOMIC DNA]</scope>
    <source>
        <strain evidence="1 2">Zhejiang</strain>
    </source>
</reference>
<evidence type="ECO:0000313" key="2">
    <source>
        <dbReference type="Proteomes" id="UP000054047"/>
    </source>
</evidence>
<dbReference type="AlphaFoldDB" id="A0A0C2FR52"/>